<dbReference type="CDD" id="cd03789">
    <property type="entry name" value="GT9_LPS_heptosyltransferase"/>
    <property type="match status" value="1"/>
</dbReference>
<dbReference type="NCBIfam" id="TIGR02195">
    <property type="entry name" value="heptsyl_trn_II"/>
    <property type="match status" value="1"/>
</dbReference>
<dbReference type="KEGG" id="uru:DSM104443_02866"/>
<proteinExistence type="inferred from homology"/>
<comment type="catalytic activity">
    <reaction evidence="5">
        <text>an L-alpha-D-Hep-(1-&gt;5)-[alpha-Kdo-(2-&gt;4)]-alpha-Kdo-(2-&gt;6)-lipid A + ADP-L-glycero-beta-D-manno-heptose = an L-alpha-D-Hep-(1-&gt;3)-L-alpha-D-Hep-(1-&gt;5)-[alpha-Kdo-(2-&gt;4)]-alpha-Kdo-(2-&gt;6)-lipid A + ADP + H(+)</text>
        <dbReference type="Rhea" id="RHEA:74071"/>
        <dbReference type="ChEBI" id="CHEBI:15378"/>
        <dbReference type="ChEBI" id="CHEBI:61506"/>
        <dbReference type="ChEBI" id="CHEBI:193068"/>
        <dbReference type="ChEBI" id="CHEBI:193069"/>
        <dbReference type="ChEBI" id="CHEBI:456216"/>
        <dbReference type="EC" id="2.4.99.24"/>
    </reaction>
</comment>
<dbReference type="PANTHER" id="PTHR30160:SF7">
    <property type="entry name" value="ADP-HEPTOSE--LPS HEPTOSYLTRANSFERASE 2"/>
    <property type="match status" value="1"/>
</dbReference>
<comment type="similarity">
    <text evidence="3">Belongs to the glycosyltransferase 9 family.</text>
</comment>
<keyword evidence="7" id="KW-1185">Reference proteome</keyword>
<evidence type="ECO:0000256" key="4">
    <source>
        <dbReference type="ARBA" id="ARBA00044042"/>
    </source>
</evidence>
<dbReference type="InterPro" id="IPR051199">
    <property type="entry name" value="LPS_LOS_Heptosyltrfase"/>
</dbReference>
<reference evidence="6 7" key="1">
    <citation type="submission" date="2020-04" db="EMBL/GenBank/DDBJ databases">
        <title>Usitatibacter rugosus gen. nov., sp. nov. and Usitatibacter palustris sp. nov., novel members of Usitatibacteraceae fam. nov. within the order Nitrosomonadales isolated from soil.</title>
        <authorList>
            <person name="Huber K.J."/>
            <person name="Neumann-Schaal M."/>
            <person name="Geppert A."/>
            <person name="Luckner M."/>
            <person name="Wanner G."/>
            <person name="Overmann J."/>
        </authorList>
    </citation>
    <scope>NUCLEOTIDE SEQUENCE [LARGE SCALE GENOMIC DNA]</scope>
    <source>
        <strain evidence="6 7">0125_3</strain>
    </source>
</reference>
<dbReference type="InterPro" id="IPR002201">
    <property type="entry name" value="Glyco_trans_9"/>
</dbReference>
<name>A0A6M4GZC9_9PROT</name>
<dbReference type="EMBL" id="CP053069">
    <property type="protein sequence ID" value="QJR11783.1"/>
    <property type="molecule type" value="Genomic_DNA"/>
</dbReference>
<gene>
    <name evidence="6" type="primary">rfaF_1</name>
    <name evidence="6" type="ORF">DSM104443_02866</name>
</gene>
<dbReference type="FunFam" id="3.40.50.2000:FF:000023">
    <property type="entry name" value="ADP-heptose--LPS heptosyltransferase II"/>
    <property type="match status" value="1"/>
</dbReference>
<evidence type="ECO:0000256" key="5">
    <source>
        <dbReference type="ARBA" id="ARBA00047503"/>
    </source>
</evidence>
<dbReference type="Pfam" id="PF01075">
    <property type="entry name" value="Glyco_transf_9"/>
    <property type="match status" value="1"/>
</dbReference>
<dbReference type="PANTHER" id="PTHR30160">
    <property type="entry name" value="TETRAACYLDISACCHARIDE 4'-KINASE-RELATED"/>
    <property type="match status" value="1"/>
</dbReference>
<evidence type="ECO:0000256" key="1">
    <source>
        <dbReference type="ARBA" id="ARBA00022676"/>
    </source>
</evidence>
<organism evidence="6 7">
    <name type="scientific">Usitatibacter rugosus</name>
    <dbReference type="NCBI Taxonomy" id="2732067"/>
    <lineage>
        <taxon>Bacteria</taxon>
        <taxon>Pseudomonadati</taxon>
        <taxon>Pseudomonadota</taxon>
        <taxon>Betaproteobacteria</taxon>
        <taxon>Nitrosomonadales</taxon>
        <taxon>Usitatibacteraceae</taxon>
        <taxon>Usitatibacter</taxon>
    </lineage>
</organism>
<dbReference type="GO" id="GO:0005829">
    <property type="term" value="C:cytosol"/>
    <property type="evidence" value="ECO:0007669"/>
    <property type="project" value="TreeGrafter"/>
</dbReference>
<dbReference type="AlphaFoldDB" id="A0A6M4GZC9"/>
<evidence type="ECO:0000256" key="2">
    <source>
        <dbReference type="ARBA" id="ARBA00022679"/>
    </source>
</evidence>
<sequence length="331" mass="35827">MRILVVAPAWVGDAVMSHPLLVRLKERDPAARIDVLGPAWAVPVFRRMPQVSETLMLPFGHGDLQLGERRRFAKTLPKYDQAIVLPNSFKSALVPWHAGIPLRTGYSGEMRIGLLNDRRPLDEHAVPLMVERFAALAQPKGEALRQPLPEPRLIVDAVARDATLAKFGLSLDRPVVAFAPGAEYGPAKRWPAAHFATLATELADRGFQVWLFGSGKDQEITAQIVAGTKAACVDLAGRTSLDEAIDLMSCASQVVSNDSGLMHIAAALDRPMAALFGSSSPGFTPPLSAKARVISLHLDCSPCFKRVCPLGHTNCLVQMEPTRVLAALDVK</sequence>
<dbReference type="GO" id="GO:0008713">
    <property type="term" value="F:ADP-heptose-lipopolysaccharide heptosyltransferase activity"/>
    <property type="evidence" value="ECO:0007669"/>
    <property type="project" value="UniProtKB-EC"/>
</dbReference>
<protein>
    <recommendedName>
        <fullName evidence="4">lipopolysaccharide heptosyltransferase II</fullName>
        <ecNumber evidence="4">2.4.99.24</ecNumber>
    </recommendedName>
</protein>
<evidence type="ECO:0000313" key="7">
    <source>
        <dbReference type="Proteomes" id="UP000501534"/>
    </source>
</evidence>
<dbReference type="Gene3D" id="3.40.50.2000">
    <property type="entry name" value="Glycogen Phosphorylase B"/>
    <property type="match status" value="2"/>
</dbReference>
<keyword evidence="2 6" id="KW-0808">Transferase</keyword>
<evidence type="ECO:0000256" key="3">
    <source>
        <dbReference type="ARBA" id="ARBA00043995"/>
    </source>
</evidence>
<dbReference type="GO" id="GO:0009244">
    <property type="term" value="P:lipopolysaccharide core region biosynthetic process"/>
    <property type="evidence" value="ECO:0007669"/>
    <property type="project" value="TreeGrafter"/>
</dbReference>
<evidence type="ECO:0000313" key="6">
    <source>
        <dbReference type="EMBL" id="QJR11783.1"/>
    </source>
</evidence>
<dbReference type="RefSeq" id="WP_171093401.1">
    <property type="nucleotide sequence ID" value="NZ_CP053069.1"/>
</dbReference>
<accession>A0A6M4GZC9</accession>
<dbReference type="SUPFAM" id="SSF53756">
    <property type="entry name" value="UDP-Glycosyltransferase/glycogen phosphorylase"/>
    <property type="match status" value="1"/>
</dbReference>
<dbReference type="Proteomes" id="UP000501534">
    <property type="component" value="Chromosome"/>
</dbReference>
<dbReference type="InterPro" id="IPR011910">
    <property type="entry name" value="RfaF"/>
</dbReference>
<keyword evidence="1" id="KW-0328">Glycosyltransferase</keyword>
<dbReference type="EC" id="2.4.99.24" evidence="4"/>